<dbReference type="GeneID" id="104595585"/>
<comment type="pathway">
    <text evidence="2">Glycan biosynthesis; starch biosynthesis.</text>
</comment>
<dbReference type="OrthoDB" id="2018403at2759"/>
<gene>
    <name evidence="9" type="primary">LOC104595585</name>
</gene>
<keyword evidence="5" id="KW-0808">Transferase</keyword>
<dbReference type="GO" id="GO:0009011">
    <property type="term" value="F:alpha-1,4-glucan glucosyltransferase (ADP-glucose donor) activity"/>
    <property type="evidence" value="ECO:0007669"/>
    <property type="project" value="UniProtKB-EC"/>
</dbReference>
<dbReference type="PANTHER" id="PTHR46083:SF3">
    <property type="entry name" value="UDP-GLYCOSYLTRANSFERASE SUPERFAMILY PROTEIN"/>
    <property type="match status" value="1"/>
</dbReference>
<dbReference type="eggNOG" id="ENOG502QVHB">
    <property type="taxonomic scope" value="Eukaryota"/>
</dbReference>
<dbReference type="AlphaFoldDB" id="A0A1U7ZKU0"/>
<dbReference type="InterPro" id="IPR013534">
    <property type="entry name" value="Starch_synth_cat_dom"/>
</dbReference>
<evidence type="ECO:0000256" key="1">
    <source>
        <dbReference type="ARBA" id="ARBA00001478"/>
    </source>
</evidence>
<feature type="domain" description="Starch synthase catalytic" evidence="7">
    <location>
        <begin position="205"/>
        <end position="445"/>
    </location>
</feature>
<dbReference type="SMR" id="A0A1U7ZKU0"/>
<dbReference type="UniPathway" id="UPA00152"/>
<evidence type="ECO:0000259" key="7">
    <source>
        <dbReference type="Pfam" id="PF08323"/>
    </source>
</evidence>
<dbReference type="Gene3D" id="3.40.50.2000">
    <property type="entry name" value="Glycogen Phosphorylase B"/>
    <property type="match status" value="2"/>
</dbReference>
<dbReference type="EC" id="2.4.1.21" evidence="3"/>
<dbReference type="FunCoup" id="A0A1U7ZKU0">
    <property type="interactions" value="464"/>
</dbReference>
<keyword evidence="6" id="KW-0750">Starch biosynthesis</keyword>
<dbReference type="Proteomes" id="UP000189703">
    <property type="component" value="Unplaced"/>
</dbReference>
<dbReference type="GO" id="GO:0019252">
    <property type="term" value="P:starch biosynthetic process"/>
    <property type="evidence" value="ECO:0007669"/>
    <property type="project" value="UniProtKB-UniPathway"/>
</dbReference>
<evidence type="ECO:0000313" key="9">
    <source>
        <dbReference type="RefSeq" id="XP_010254667.1"/>
    </source>
</evidence>
<evidence type="ECO:0000313" key="8">
    <source>
        <dbReference type="Proteomes" id="UP000189703"/>
    </source>
</evidence>
<comment type="catalytic activity">
    <reaction evidence="1">
        <text>[(1-&gt;4)-alpha-D-glucosyl](n) + ADP-alpha-D-glucose = [(1-&gt;4)-alpha-D-glucosyl](n+1) + ADP + H(+)</text>
        <dbReference type="Rhea" id="RHEA:18189"/>
        <dbReference type="Rhea" id="RHEA-COMP:9584"/>
        <dbReference type="Rhea" id="RHEA-COMP:9587"/>
        <dbReference type="ChEBI" id="CHEBI:15378"/>
        <dbReference type="ChEBI" id="CHEBI:15444"/>
        <dbReference type="ChEBI" id="CHEBI:57498"/>
        <dbReference type="ChEBI" id="CHEBI:456216"/>
        <dbReference type="EC" id="2.4.1.21"/>
    </reaction>
</comment>
<sequence length="690" mass="78353">MGTLVSAGVSVSSLRSLQFRTAKMQPIKSCEVRCLRKNENSNGLISGPSQMELENHNDTEMFQESFQPPDRELEMKNSDIWKLFKDAQRNILYLNKQRLMAMEELNKTQREKQILIDRIEKLELGKQANMQQEKPAICSELLLRIDSLVLTGMISKGEASNFRRLVTENKVGLLDAFSEIWQKRDSELLEELHLFSDESKRKAFHVIHICTEMAPVVSVGSLGSYVTGLSWALQRKGNLVEIILPKYTSLDLDQVKGLRKVEAEFYSYFNGQSHGNRIWTGVVYGIGVTLIEPIFYLGLFNREKIYGYSDDFERFTYFSRASLDYLVKSGKQPDILHIHNWETAIIGPLFWDIFVNNQGLGSTRILFTCHGFGSQCLEKPDKLALCGLDPSRLHRADRLQDNSKRHLVNILKGGIVYSNKVVMMSSIHSKSRIIRSLSHGLEPTLSIHKEKLLLAPYGLDDTVWDPSKDKHLPAKYSADDTKGKTICKVALLQQLGLSRHASSSTTVVGCIYSNFTDVDIENLKSAFRLASRRGAQFIFMGTSKVESVNTALELFKKEIKDENARFINKYDEALLHLMFAGSDIMLCSSFLDPVLQVPLKAIKYGAAPVDITLNSNRIRHSMDHDLESTRSSQYIMTTFANMSLSEALDQIQSDPSRWDWKIKEGMSKDFSWEAECYDVHLGAYTSIMNV</sequence>
<evidence type="ECO:0000256" key="6">
    <source>
        <dbReference type="ARBA" id="ARBA00022922"/>
    </source>
</evidence>
<evidence type="ECO:0000256" key="4">
    <source>
        <dbReference type="ARBA" id="ARBA00022676"/>
    </source>
</evidence>
<accession>A0A1U7ZKU0</accession>
<dbReference type="InParanoid" id="A0A1U7ZKU0"/>
<protein>
    <recommendedName>
        <fullName evidence="3">starch synthase</fullName>
        <ecNumber evidence="3">2.4.1.21</ecNumber>
    </recommendedName>
</protein>
<keyword evidence="4" id="KW-0328">Glycosyltransferase</keyword>
<reference evidence="9" key="1">
    <citation type="submission" date="2025-08" db="UniProtKB">
        <authorList>
            <consortium name="RefSeq"/>
        </authorList>
    </citation>
    <scope>IDENTIFICATION</scope>
</reference>
<dbReference type="STRING" id="4432.A0A1U7ZKU0"/>
<dbReference type="KEGG" id="nnu:104595585"/>
<dbReference type="RefSeq" id="XP_010254667.1">
    <property type="nucleotide sequence ID" value="XM_010256365.2"/>
</dbReference>
<dbReference type="SUPFAM" id="SSF53756">
    <property type="entry name" value="UDP-Glycosyltransferase/glycogen phosphorylase"/>
    <property type="match status" value="1"/>
</dbReference>
<keyword evidence="8" id="KW-1185">Reference proteome</keyword>
<proteinExistence type="predicted"/>
<evidence type="ECO:0000256" key="5">
    <source>
        <dbReference type="ARBA" id="ARBA00022679"/>
    </source>
</evidence>
<evidence type="ECO:0000256" key="3">
    <source>
        <dbReference type="ARBA" id="ARBA00012588"/>
    </source>
</evidence>
<organism evidence="8 9">
    <name type="scientific">Nelumbo nucifera</name>
    <name type="common">Sacred lotus</name>
    <dbReference type="NCBI Taxonomy" id="4432"/>
    <lineage>
        <taxon>Eukaryota</taxon>
        <taxon>Viridiplantae</taxon>
        <taxon>Streptophyta</taxon>
        <taxon>Embryophyta</taxon>
        <taxon>Tracheophyta</taxon>
        <taxon>Spermatophyta</taxon>
        <taxon>Magnoliopsida</taxon>
        <taxon>Proteales</taxon>
        <taxon>Nelumbonaceae</taxon>
        <taxon>Nelumbo</taxon>
    </lineage>
</organism>
<dbReference type="PANTHER" id="PTHR46083">
    <property type="match status" value="1"/>
</dbReference>
<evidence type="ECO:0000256" key="2">
    <source>
        <dbReference type="ARBA" id="ARBA00004727"/>
    </source>
</evidence>
<dbReference type="OMA" id="RNGFHIV"/>
<name>A0A1U7ZKU0_NELNU</name>
<dbReference type="Pfam" id="PF08323">
    <property type="entry name" value="Glyco_transf_5"/>
    <property type="match status" value="1"/>
</dbReference>